<dbReference type="Pfam" id="PF14392">
    <property type="entry name" value="zf-CCHC_4"/>
    <property type="match status" value="1"/>
</dbReference>
<dbReference type="InterPro" id="IPR040256">
    <property type="entry name" value="At4g02000-like"/>
</dbReference>
<proteinExistence type="predicted"/>
<feature type="domain" description="Zinc knuckle CX2CX4HX4C" evidence="2">
    <location>
        <begin position="162"/>
        <end position="208"/>
    </location>
</feature>
<protein>
    <recommendedName>
        <fullName evidence="5">DUF4283 domain-containing protein</fullName>
    </recommendedName>
</protein>
<dbReference type="EMBL" id="JAKOGI010000356">
    <property type="protein sequence ID" value="KAJ8436222.1"/>
    <property type="molecule type" value="Genomic_DNA"/>
</dbReference>
<comment type="caution">
    <text evidence="3">The sequence shown here is derived from an EMBL/GenBank/DDBJ whole genome shotgun (WGS) entry which is preliminary data.</text>
</comment>
<organism evidence="3 4">
    <name type="scientific">Carnegiea gigantea</name>
    <dbReference type="NCBI Taxonomy" id="171969"/>
    <lineage>
        <taxon>Eukaryota</taxon>
        <taxon>Viridiplantae</taxon>
        <taxon>Streptophyta</taxon>
        <taxon>Embryophyta</taxon>
        <taxon>Tracheophyta</taxon>
        <taxon>Spermatophyta</taxon>
        <taxon>Magnoliopsida</taxon>
        <taxon>eudicotyledons</taxon>
        <taxon>Gunneridae</taxon>
        <taxon>Pentapetalae</taxon>
        <taxon>Caryophyllales</taxon>
        <taxon>Cactineae</taxon>
        <taxon>Cactaceae</taxon>
        <taxon>Cactoideae</taxon>
        <taxon>Echinocereeae</taxon>
        <taxon>Carnegiea</taxon>
    </lineage>
</organism>
<evidence type="ECO:0000313" key="3">
    <source>
        <dbReference type="EMBL" id="KAJ8436222.1"/>
    </source>
</evidence>
<dbReference type="OrthoDB" id="914114at2759"/>
<feature type="domain" description="DUF4283" evidence="1">
    <location>
        <begin position="44"/>
        <end position="104"/>
    </location>
</feature>
<dbReference type="Proteomes" id="UP001153076">
    <property type="component" value="Unassembled WGS sequence"/>
</dbReference>
<name>A0A9Q1K405_9CARY</name>
<dbReference type="AlphaFoldDB" id="A0A9Q1K405"/>
<keyword evidence="4" id="KW-1185">Reference proteome</keyword>
<evidence type="ECO:0000313" key="4">
    <source>
        <dbReference type="Proteomes" id="UP001153076"/>
    </source>
</evidence>
<evidence type="ECO:0008006" key="5">
    <source>
        <dbReference type="Google" id="ProtNLM"/>
    </source>
</evidence>
<accession>A0A9Q1K405</accession>
<gene>
    <name evidence="3" type="ORF">Cgig2_006909</name>
</gene>
<evidence type="ECO:0000259" key="2">
    <source>
        <dbReference type="Pfam" id="PF14392"/>
    </source>
</evidence>
<reference evidence="3" key="1">
    <citation type="submission" date="2022-04" db="EMBL/GenBank/DDBJ databases">
        <title>Carnegiea gigantea Genome sequencing and assembly v2.</title>
        <authorList>
            <person name="Copetti D."/>
            <person name="Sanderson M.J."/>
            <person name="Burquez A."/>
            <person name="Wojciechowski M.F."/>
        </authorList>
    </citation>
    <scope>NUCLEOTIDE SEQUENCE</scope>
    <source>
        <strain evidence="3">SGP5-SGP5p</strain>
        <tissue evidence="3">Aerial part</tissue>
    </source>
</reference>
<dbReference type="InterPro" id="IPR025558">
    <property type="entry name" value="DUF4283"/>
</dbReference>
<sequence length="364" mass="41049">MEGSYINGGGGGGGGVCGRDAGGENIASISLLDGQAVYTESFFNTEALKNVLKRVWKLMKGIVIKDIEWNLFNFQFFSKADMEFALDEGPWAFDHSTLLLKQIQGTEQLSRRSSSRRLGTGLRHMMFHDSSRRRLLQNSWRTRCDKALLVGVDRSINFQVDLDITKPLKRGICVKSQDKLIWITFKYVKLADFCYVCGLLEHTYKGCEMYDGATLEVELQYASPLKSKRCNAELELLEEQKLLGPSIGVERTRELELDWFLIMPIASQLGDYKGVYSDSRGRAGGLVLQWKKTISVTLLSNSSNHIDVEVEGWGEIEKWRFTGVCGWLEANSKTRTCELLKNLQTHSALPWLIGGDLNESPLQL</sequence>
<evidence type="ECO:0000259" key="1">
    <source>
        <dbReference type="Pfam" id="PF14111"/>
    </source>
</evidence>
<dbReference type="PANTHER" id="PTHR31286:SF167">
    <property type="entry name" value="OS09G0268800 PROTEIN"/>
    <property type="match status" value="1"/>
</dbReference>
<dbReference type="Pfam" id="PF14111">
    <property type="entry name" value="DUF4283"/>
    <property type="match status" value="1"/>
</dbReference>
<dbReference type="InterPro" id="IPR025836">
    <property type="entry name" value="Zn_knuckle_CX2CX4HX4C"/>
</dbReference>
<dbReference type="PANTHER" id="PTHR31286">
    <property type="entry name" value="GLYCINE-RICH CELL WALL STRUCTURAL PROTEIN 1.8-LIKE"/>
    <property type="match status" value="1"/>
</dbReference>